<sequence>MTTYASPPALATLVAVEDLRVSFGGTEVVRGVSLSLAPGECVAVVGESGSGKSVTARTLLGLAGPGATVRAAAFSVGGRDALGFGPREWRRLRGGFAGLVLQDALVSLDPLRTVGAEIGEVLAVHDVVPRARRRDRTLELLDAVGVPDPPLRVAQHPHQLSGGLRQRVLIASAIAAGPELIIADEPTTALDVTVQAQILRLLAERRAAGCALLLISHDLAVVASIADRILVMKDGRVVEEGPAGSVLSAPSHDYTRSLLAAVPSAASRGTRLSAALSTAPTGSPLPRRTPDPSAPVLAGTGLSRSYGPRRVVDDVSFTLCEGETLGVVGESGSGKTTLARLALGLLEPDAGRVTLHGRPWSHVPERRRRPLRRRIQLISQNPLDSFDPRHTVGRLVAEPLDLPKDERRARVLDLLERVGLPPGVAGRHPRELSGGQRQRVAIARALGPRPDVLVCDEPVSALDVSIQAQVLDLLAEIQAEYGTAMLFISHDLGVVHHVSDRVLVMKDGRVVEEGEVTEVFTRPRHPYTRELVAAVPRLT</sequence>
<dbReference type="InterPro" id="IPR027417">
    <property type="entry name" value="P-loop_NTPase"/>
</dbReference>
<gene>
    <name evidence="7" type="ORF">H4W80_009921</name>
</gene>
<dbReference type="PROSITE" id="PS50893">
    <property type="entry name" value="ABC_TRANSPORTER_2"/>
    <property type="match status" value="2"/>
</dbReference>
<feature type="domain" description="ABC transporter" evidence="6">
    <location>
        <begin position="297"/>
        <end position="532"/>
    </location>
</feature>
<comment type="similarity">
    <text evidence="1">Belongs to the ABC transporter superfamily.</text>
</comment>
<dbReference type="NCBIfam" id="NF008453">
    <property type="entry name" value="PRK11308.1"/>
    <property type="match status" value="2"/>
</dbReference>
<protein>
    <submittedName>
        <fullName evidence="7">Peptide/nickel transport system ATP-binding protein</fullName>
    </submittedName>
</protein>
<dbReference type="InterPro" id="IPR013563">
    <property type="entry name" value="Oligopep_ABC_C"/>
</dbReference>
<dbReference type="InterPro" id="IPR003439">
    <property type="entry name" value="ABC_transporter-like_ATP-bd"/>
</dbReference>
<evidence type="ECO:0000256" key="2">
    <source>
        <dbReference type="ARBA" id="ARBA00022448"/>
    </source>
</evidence>
<evidence type="ECO:0000313" key="7">
    <source>
        <dbReference type="EMBL" id="MBE1591663.1"/>
    </source>
</evidence>
<proteinExistence type="inferred from homology"/>
<dbReference type="GO" id="GO:0005524">
    <property type="term" value="F:ATP binding"/>
    <property type="evidence" value="ECO:0007669"/>
    <property type="project" value="UniProtKB-KW"/>
</dbReference>
<name>A0ABR9MFH8_9ACTN</name>
<dbReference type="InterPro" id="IPR050319">
    <property type="entry name" value="ABC_transp_ATP-bind"/>
</dbReference>
<keyword evidence="4 7" id="KW-0067">ATP-binding</keyword>
<keyword evidence="2" id="KW-0813">Transport</keyword>
<accession>A0ABR9MFH8</accession>
<dbReference type="CDD" id="cd03257">
    <property type="entry name" value="ABC_NikE_OppD_transporters"/>
    <property type="match status" value="2"/>
</dbReference>
<evidence type="ECO:0000256" key="1">
    <source>
        <dbReference type="ARBA" id="ARBA00005417"/>
    </source>
</evidence>
<evidence type="ECO:0000259" key="6">
    <source>
        <dbReference type="PROSITE" id="PS50893"/>
    </source>
</evidence>
<dbReference type="InterPro" id="IPR017871">
    <property type="entry name" value="ABC_transporter-like_CS"/>
</dbReference>
<dbReference type="InterPro" id="IPR003593">
    <property type="entry name" value="AAA+_ATPase"/>
</dbReference>
<feature type="domain" description="ABC transporter" evidence="6">
    <location>
        <begin position="14"/>
        <end position="259"/>
    </location>
</feature>
<dbReference type="Gene3D" id="3.40.50.300">
    <property type="entry name" value="P-loop containing nucleotide triphosphate hydrolases"/>
    <property type="match status" value="2"/>
</dbReference>
<feature type="region of interest" description="Disordered" evidence="5">
    <location>
        <begin position="272"/>
        <end position="301"/>
    </location>
</feature>
<evidence type="ECO:0000256" key="3">
    <source>
        <dbReference type="ARBA" id="ARBA00022741"/>
    </source>
</evidence>
<dbReference type="SMART" id="SM00382">
    <property type="entry name" value="AAA"/>
    <property type="match status" value="2"/>
</dbReference>
<dbReference type="PANTHER" id="PTHR43776:SF7">
    <property type="entry name" value="D,D-DIPEPTIDE TRANSPORT ATP-BINDING PROTEIN DDPF-RELATED"/>
    <property type="match status" value="1"/>
</dbReference>
<keyword evidence="3" id="KW-0547">Nucleotide-binding</keyword>
<dbReference type="EMBL" id="JADBEK010000001">
    <property type="protein sequence ID" value="MBE1591663.1"/>
    <property type="molecule type" value="Genomic_DNA"/>
</dbReference>
<dbReference type="Pfam" id="PF08352">
    <property type="entry name" value="oligo_HPY"/>
    <property type="match status" value="2"/>
</dbReference>
<dbReference type="PANTHER" id="PTHR43776">
    <property type="entry name" value="TRANSPORT ATP-BINDING PROTEIN"/>
    <property type="match status" value="1"/>
</dbReference>
<evidence type="ECO:0000256" key="5">
    <source>
        <dbReference type="SAM" id="MobiDB-lite"/>
    </source>
</evidence>
<dbReference type="RefSeq" id="WP_192791339.1">
    <property type="nucleotide sequence ID" value="NZ_JADBEK010000001.1"/>
</dbReference>
<dbReference type="NCBIfam" id="NF007739">
    <property type="entry name" value="PRK10419.1"/>
    <property type="match status" value="2"/>
</dbReference>
<comment type="caution">
    <text evidence="7">The sequence shown here is derived from an EMBL/GenBank/DDBJ whole genome shotgun (WGS) entry which is preliminary data.</text>
</comment>
<keyword evidence="8" id="KW-1185">Reference proteome</keyword>
<dbReference type="SUPFAM" id="SSF52540">
    <property type="entry name" value="P-loop containing nucleoside triphosphate hydrolases"/>
    <property type="match status" value="2"/>
</dbReference>
<dbReference type="Pfam" id="PF00005">
    <property type="entry name" value="ABC_tran"/>
    <property type="match status" value="2"/>
</dbReference>
<reference evidence="7 8" key="1">
    <citation type="submission" date="2020-10" db="EMBL/GenBank/DDBJ databases">
        <title>Sequencing the genomes of 1000 actinobacteria strains.</title>
        <authorList>
            <person name="Klenk H.-P."/>
        </authorList>
    </citation>
    <scope>NUCLEOTIDE SEQUENCE [LARGE SCALE GENOMIC DNA]</scope>
    <source>
        <strain evidence="7 8">DSM 43173</strain>
    </source>
</reference>
<dbReference type="PROSITE" id="PS00211">
    <property type="entry name" value="ABC_TRANSPORTER_1"/>
    <property type="match status" value="1"/>
</dbReference>
<evidence type="ECO:0000313" key="8">
    <source>
        <dbReference type="Proteomes" id="UP000633509"/>
    </source>
</evidence>
<organism evidence="7 8">
    <name type="scientific">Nonomuraea angiospora</name>
    <dbReference type="NCBI Taxonomy" id="46172"/>
    <lineage>
        <taxon>Bacteria</taxon>
        <taxon>Bacillati</taxon>
        <taxon>Actinomycetota</taxon>
        <taxon>Actinomycetes</taxon>
        <taxon>Streptosporangiales</taxon>
        <taxon>Streptosporangiaceae</taxon>
        <taxon>Nonomuraea</taxon>
    </lineage>
</organism>
<evidence type="ECO:0000256" key="4">
    <source>
        <dbReference type="ARBA" id="ARBA00022840"/>
    </source>
</evidence>
<dbReference type="Proteomes" id="UP000633509">
    <property type="component" value="Unassembled WGS sequence"/>
</dbReference>